<comment type="subcellular location">
    <subcellularLocation>
        <location evidence="1">Plastid</location>
        <location evidence="1">Chloroplast inner membrane</location>
    </subcellularLocation>
</comment>
<evidence type="ECO:0000313" key="2">
    <source>
        <dbReference type="EMBL" id="ASU95265.1"/>
    </source>
</evidence>
<accession>A0A248RCU4</accession>
<sequence length="1705" mass="197553">MNTNISNTSSLTGLKSMSPYILFGLYYGLLATLPVGPSQILCIRSFLLGGNIGGLASLSGLMLAQLATMVSIYCSPIYMLLSKPHLLTIVAIPYMVVFCLTINDLPNYRNLRPVTTLRDWRVVSFFSSSFLFQILNPILLPNPVLARLTHLLLFRHSNNLLFVAASFLGWLIGHIAFSYLSKLLLIRVKRDSPIIYLLVKRAIYSTFSIVFVVNALIYLGRAPVSFWTIKFMNESHDKEMSFWEIAEYPDFLWWFFKPWPTSFFDPLRGNRGNRFIRNSRSDINSSFYEGKTSTYLFEKCLTDGKQRLCIAALPSLSIFEKQLERSLLGSRRFTGTYSSYRGWILQKLKRNKIFQKELIDRVKLLDTGSLFSKAVERKIRLVAGNGRRVPHVYDPFASNLRGRIPVPQTFLTGDELALTRWHWAELETWEKAKRGRDAAITKKNFIEDWISSNNGRLGQGSRNPLPWETLPAKTRRMFQFMFKNRVLYDYDVQKILRKIKSPPGPVVTWGEIMNLDPEDRALFLTYMKQEENCYKFDRVFLSNKFVMSGRKCPPKPTRGVRTLHKIEDLSANLARNNELYFDTEFDFPGADGDIRHRKLRNVGFTFAKGKPRSTKLVKLVKRYARISDFRRKFLKGSMRSRRRKTLLWKTLQEKVRSAFFLRLVEIPILLRIPVEQLTGSKTRKSFTGSEKIMGHQFGEQLTISSLTKKTSSQSKLARSAVAARSDIGPIHNGRGYMPVFQSRFRKFIKLPVLIVFKTIGRILLRQNSEWDRDWTKWKKEIHINCTFDGEEFSQDQLPPRWLREGIQVKVVYPFRLKPWHSGGEKKRLPPTKNHMKADYIGDQQLKNKRRLKRNRPRFTYLTALGYQTDIPFGSIQKQPPFWRPVRKKLIRTCREGFSLGTKQAYRFADSKFNLGKILKPSLMLLKGFNLFPRAGRVSADSVPTSNARIRPIFTNDTDKVVELHLNFGGGRNGESIDVGEEVQLASDISKQLVTQKSIGNKFEASNYVTGLTNPLNEGVDLDQPDTETAQVGELTLDSKLKDTTDLANFTTFDGEGLTGFKEVTLKLYILITEAIEKSLLVTSISYLKVSRDFYYYFDELVASRVQLMEVISTTIRETDLILFRSRNRLSRFGKIQWLPQAYLYGSIWDLGVKKNLNLNLLVAGSGGNRVEGFGNGGGPSGKSTPYQSGQSSAYSVDSFRFSIGYDSITSSSGEISNCTDISFDNATSKIAKEFFSEQFLKCIEDWGFLGKLCDLDAGNWNKWLDCFSEYNLPLTLWRDVAPYRWRISSDCLNELSDIERKVANERECHVLRGELRNYSIYVGKPFLRDRIRNLSRLRKRRYLLQALIDFVRNGDMRKFSIRRDAAAQRFRRENRISEITKVRGRRMNRFPHFRTSDSEIKFNSKFDLIPWLVTDFARAKGLFGKRRRRSGDPILRDNTTYGIAPDISRRFQKVSDELYEIMLDEREDADYLFRWKWKSEVKLENLRSLTALARMLGDDRDLITLCANTRVDSELLDLYFNATTKLGLFYDLSILSAHRLPILFDDQNLVYKIINPLLKFKSRLKSRVKKRIYRKIYSDTYISKLSLVATEVNKKQSHTYNIGDLLLPRRRREFRFLRSLLMSRPTKRGAHYFDSTLDPISKIERTHSSEKSEPSELREVREVKRFLWPSHRLEEIACTGRLCFNITTGSRFTTLKIRMYPIIRN</sequence>
<dbReference type="EMBL" id="KY427347">
    <property type="protein sequence ID" value="ASU95265.1"/>
    <property type="molecule type" value="Genomic_DNA"/>
</dbReference>
<protein>
    <recommendedName>
        <fullName evidence="1">Protein TIC 214</fullName>
    </recommendedName>
    <alternativeName>
        <fullName evidence="1">Translocon at the inner envelope membrane of chloroplasts 214</fullName>
    </alternativeName>
</protein>
<feature type="transmembrane region" description="Helical" evidence="1">
    <location>
        <begin position="202"/>
        <end position="220"/>
    </location>
</feature>
<dbReference type="GO" id="GO:0015031">
    <property type="term" value="P:protein transport"/>
    <property type="evidence" value="ECO:0007669"/>
    <property type="project" value="UniProtKB-KW"/>
</dbReference>
<comment type="subunit">
    <text evidence="1">Part of the Tic complex.</text>
</comment>
<comment type="function">
    <text evidence="1">Involved in protein precursor import into chloroplasts. May be part of an intermediate translocation complex acting as a protein-conducting channel at the inner envelope.</text>
</comment>
<dbReference type="GO" id="GO:0009706">
    <property type="term" value="C:chloroplast inner membrane"/>
    <property type="evidence" value="ECO:0007669"/>
    <property type="project" value="UniProtKB-SubCell"/>
</dbReference>
<dbReference type="InterPro" id="IPR008896">
    <property type="entry name" value="TIC214"/>
</dbReference>
<feature type="transmembrane region" description="Helical" evidence="1">
    <location>
        <begin position="122"/>
        <end position="140"/>
    </location>
</feature>
<keyword evidence="1" id="KW-0653">Protein transport</keyword>
<keyword evidence="1" id="KW-1133">Transmembrane helix</keyword>
<keyword evidence="1" id="KW-0813">Transport</keyword>
<keyword evidence="1" id="KW-0472">Membrane</keyword>
<dbReference type="PANTHER" id="PTHR33163">
    <property type="entry name" value="PROTEIN TIC 214-RELATED"/>
    <property type="match status" value="1"/>
</dbReference>
<evidence type="ECO:0000256" key="1">
    <source>
        <dbReference type="RuleBase" id="RU364085"/>
    </source>
</evidence>
<comment type="similarity">
    <text evidence="1">Belongs to the TIC214 family.</text>
</comment>
<reference evidence="2" key="1">
    <citation type="journal article" date="2017" name="Genome Biol. Evol.">
        <title>Plastid Phylogenomics Resolve Deep Relationships among Eupolypod II Ferns with Rapid Radiation and Rate Heterogeneity.</title>
        <authorList>
            <person name="Wei R."/>
            <person name="Yan Y.-H."/>
            <person name="Harris A.J."/>
            <person name="Kang J.-S."/>
            <person name="Shen H."/>
            <person name="Xiang Q.-P."/>
            <person name="Zhang X.-C."/>
        </authorList>
    </citation>
    <scope>NUCLEOTIDE SEQUENCE</scope>
</reference>
<name>A0A248RCU4_9MONI</name>
<geneLocation type="chloroplast" evidence="2"/>
<keyword evidence="1 2" id="KW-0934">Plastid</keyword>
<organism evidence="2">
    <name type="scientific">Diplazium unilobum</name>
    <dbReference type="NCBI Taxonomy" id="1678212"/>
    <lineage>
        <taxon>Eukaryota</taxon>
        <taxon>Viridiplantae</taxon>
        <taxon>Streptophyta</taxon>
        <taxon>Embryophyta</taxon>
        <taxon>Tracheophyta</taxon>
        <taxon>Polypodiopsida</taxon>
        <taxon>Polypodiidae</taxon>
        <taxon>Polypodiales</taxon>
        <taxon>Aspleniineae</taxon>
        <taxon>Athyriaceae</taxon>
        <taxon>Diplazium</taxon>
    </lineage>
</organism>
<keyword evidence="1" id="KW-0812">Transmembrane</keyword>
<feature type="transmembrane region" description="Helical" evidence="1">
    <location>
        <begin position="160"/>
        <end position="181"/>
    </location>
</feature>
<feature type="transmembrane region" description="Helical" evidence="1">
    <location>
        <begin position="20"/>
        <end position="43"/>
    </location>
</feature>
<proteinExistence type="inferred from homology"/>
<feature type="transmembrane region" description="Helical" evidence="1">
    <location>
        <begin position="55"/>
        <end position="79"/>
    </location>
</feature>
<dbReference type="PANTHER" id="PTHR33163:SF40">
    <property type="entry name" value="PROTEIN TIC 214"/>
    <property type="match status" value="1"/>
</dbReference>
<dbReference type="Pfam" id="PF05758">
    <property type="entry name" value="Ycf1"/>
    <property type="match status" value="3"/>
</dbReference>
<keyword evidence="1 2" id="KW-0150">Chloroplast</keyword>
<feature type="transmembrane region" description="Helical" evidence="1">
    <location>
        <begin position="85"/>
        <end position="102"/>
    </location>
</feature>
<keyword evidence="1" id="KW-1001">Plastid inner membrane</keyword>
<gene>
    <name evidence="2" type="primary">ycf1</name>
    <name evidence="1" type="synonym">TIC214</name>
</gene>